<evidence type="ECO:0000313" key="9">
    <source>
        <dbReference type="EMBL" id="JAS51647.1"/>
    </source>
</evidence>
<name>A0A1B6FN65_9HEMI</name>
<dbReference type="EMBL" id="GECZ01018122">
    <property type="protein sequence ID" value="JAS51647.1"/>
    <property type="molecule type" value="Transcribed_RNA"/>
</dbReference>
<organism evidence="9">
    <name type="scientific">Cuerna arida</name>
    <dbReference type="NCBI Taxonomy" id="1464854"/>
    <lineage>
        <taxon>Eukaryota</taxon>
        <taxon>Metazoa</taxon>
        <taxon>Ecdysozoa</taxon>
        <taxon>Arthropoda</taxon>
        <taxon>Hexapoda</taxon>
        <taxon>Insecta</taxon>
        <taxon>Pterygota</taxon>
        <taxon>Neoptera</taxon>
        <taxon>Paraneoptera</taxon>
        <taxon>Hemiptera</taxon>
        <taxon>Auchenorrhyncha</taxon>
        <taxon>Membracoidea</taxon>
        <taxon>Cicadellidae</taxon>
        <taxon>Cicadellinae</taxon>
        <taxon>Proconiini</taxon>
        <taxon>Cuerna</taxon>
    </lineage>
</organism>
<comment type="similarity">
    <text evidence="2">Belongs to the PEN-2 family.</text>
</comment>
<evidence type="ECO:0000256" key="1">
    <source>
        <dbReference type="ARBA" id="ARBA00004141"/>
    </source>
</evidence>
<evidence type="ECO:0000256" key="3">
    <source>
        <dbReference type="ARBA" id="ARBA00018306"/>
    </source>
</evidence>
<evidence type="ECO:0000256" key="8">
    <source>
        <dbReference type="SAM" id="Phobius"/>
    </source>
</evidence>
<evidence type="ECO:0000256" key="6">
    <source>
        <dbReference type="ARBA" id="ARBA00022989"/>
    </source>
</evidence>
<comment type="subcellular location">
    <subcellularLocation>
        <location evidence="1">Membrane</location>
        <topology evidence="1">Multi-pass membrane protein</topology>
    </subcellularLocation>
</comment>
<dbReference type="PANTHER" id="PTHR16318">
    <property type="entry name" value="GAMMA-SECRETASE SUBUNIT PEN-2"/>
    <property type="match status" value="1"/>
</dbReference>
<sequence length="101" mass="11974">MDLAKMKNDKKLYLCRWYFRAGFAFLPFVWLVNAVWFFEEAFKKPPYEEQKCIQKYVVMSGIGAALWAVVIAVWIYTFQTHRTEWGEMGDYISFVIPTGIK</sequence>
<dbReference type="PANTHER" id="PTHR16318:SF0">
    <property type="entry name" value="GAMMA-SECRETASE SUBUNIT PEN-2"/>
    <property type="match status" value="1"/>
</dbReference>
<protein>
    <recommendedName>
        <fullName evidence="3">Gamma-secretase subunit PEN-2</fullName>
    </recommendedName>
</protein>
<dbReference type="GO" id="GO:0007219">
    <property type="term" value="P:Notch signaling pathway"/>
    <property type="evidence" value="ECO:0007669"/>
    <property type="project" value="UniProtKB-KW"/>
</dbReference>
<feature type="transmembrane region" description="Helical" evidence="8">
    <location>
        <begin position="21"/>
        <end position="38"/>
    </location>
</feature>
<dbReference type="AlphaFoldDB" id="A0A1B6FN65"/>
<proteinExistence type="inferred from homology"/>
<accession>A0A1B6FN65</accession>
<keyword evidence="4 8" id="KW-0812">Transmembrane</keyword>
<keyword evidence="7 8" id="KW-0472">Membrane</keyword>
<reference evidence="9" key="1">
    <citation type="submission" date="2015-11" db="EMBL/GenBank/DDBJ databases">
        <title>De novo transcriptome assembly of four potential Pierce s Disease insect vectors from Arizona vineyards.</title>
        <authorList>
            <person name="Tassone E.E."/>
        </authorList>
    </citation>
    <scope>NUCLEOTIDE SEQUENCE</scope>
</reference>
<evidence type="ECO:0000256" key="2">
    <source>
        <dbReference type="ARBA" id="ARBA00009607"/>
    </source>
</evidence>
<evidence type="ECO:0000256" key="7">
    <source>
        <dbReference type="ARBA" id="ARBA00023136"/>
    </source>
</evidence>
<evidence type="ECO:0000256" key="4">
    <source>
        <dbReference type="ARBA" id="ARBA00022692"/>
    </source>
</evidence>
<gene>
    <name evidence="9" type="ORF">g.18874</name>
</gene>
<evidence type="ECO:0000256" key="5">
    <source>
        <dbReference type="ARBA" id="ARBA00022976"/>
    </source>
</evidence>
<dbReference type="GO" id="GO:0007220">
    <property type="term" value="P:Notch receptor processing"/>
    <property type="evidence" value="ECO:0007669"/>
    <property type="project" value="TreeGrafter"/>
</dbReference>
<keyword evidence="5" id="KW-0914">Notch signaling pathway</keyword>
<dbReference type="Pfam" id="PF10251">
    <property type="entry name" value="PEN-2"/>
    <property type="match status" value="1"/>
</dbReference>
<keyword evidence="6 8" id="KW-1133">Transmembrane helix</keyword>
<feature type="transmembrane region" description="Helical" evidence="8">
    <location>
        <begin position="58"/>
        <end position="78"/>
    </location>
</feature>
<dbReference type="GO" id="GO:0070765">
    <property type="term" value="C:gamma-secretase complex"/>
    <property type="evidence" value="ECO:0007669"/>
    <property type="project" value="TreeGrafter"/>
</dbReference>
<dbReference type="InterPro" id="IPR019379">
    <property type="entry name" value="Gamma_Secretase_Asp_P_PEN2"/>
</dbReference>